<evidence type="ECO:0000313" key="6">
    <source>
        <dbReference type="Proteomes" id="UP000294668"/>
    </source>
</evidence>
<dbReference type="Proteomes" id="UP000294668">
    <property type="component" value="Unassembled WGS sequence"/>
</dbReference>
<proteinExistence type="predicted"/>
<evidence type="ECO:0000313" key="3">
    <source>
        <dbReference type="EMBL" id="GAW71199.1"/>
    </source>
</evidence>
<name>A0A224VBI1_9LACO</name>
<dbReference type="EMBL" id="BDGB01000024">
    <property type="protein sequence ID" value="GAW71199.1"/>
    <property type="molecule type" value="Genomic_DNA"/>
</dbReference>
<dbReference type="Pfam" id="PF07944">
    <property type="entry name" value="Beta-AFase-like_GH127_cat"/>
    <property type="match status" value="1"/>
</dbReference>
<dbReference type="InterPro" id="IPR008928">
    <property type="entry name" value="6-hairpin_glycosidase_sf"/>
</dbReference>
<reference evidence="4" key="3">
    <citation type="submission" date="2019-02" db="EMBL/GenBank/DDBJ databases">
        <authorList>
            <person name="Buron G."/>
            <person name="Chaylann A."/>
            <person name="Dolejs I."/>
            <person name="Forster J."/>
            <person name="Miks M.H."/>
        </authorList>
    </citation>
    <scope>NUCLEOTIDE SEQUENCE</scope>
    <source>
        <strain evidence="4">DSM 10551</strain>
    </source>
</reference>
<keyword evidence="6" id="KW-1185">Reference proteome</keyword>
<accession>A0A224VBI1</accession>
<dbReference type="PANTHER" id="PTHR31151:SF0">
    <property type="entry name" value="PROLINE-TRNA LIGASE (DUF1680)"/>
    <property type="match status" value="1"/>
</dbReference>
<dbReference type="RefSeq" id="WP_057962333.1">
    <property type="nucleotide sequence ID" value="NZ_BAAAXO010000059.1"/>
</dbReference>
<dbReference type="PANTHER" id="PTHR31151">
    <property type="entry name" value="PROLINE-TRNA LIGASE (DUF1680)"/>
    <property type="match status" value="1"/>
</dbReference>
<evidence type="ECO:0008006" key="7">
    <source>
        <dbReference type="Google" id="ProtNLM"/>
    </source>
</evidence>
<reference evidence="3 5" key="1">
    <citation type="journal article" date="2017" name="Biosci Microbiota Food Health">
        <title>Genomic characterization reconfirms the taxonomic status of Lactobacillus parakefiri.</title>
        <authorList>
            <person name="Tanizawa Y."/>
            <person name="Kobayashi H."/>
            <person name="Kaminuma E."/>
            <person name="Sakamoto M."/>
            <person name="Ohkuma M."/>
            <person name="Nakamura Y."/>
            <person name="Arita M."/>
            <person name="Tohno M."/>
        </authorList>
    </citation>
    <scope>NUCLEOTIDE SEQUENCE [LARGE SCALE GENOMIC DNA]</scope>
    <source>
        <strain evidence="3 5">JCM 8573</strain>
    </source>
</reference>
<dbReference type="Pfam" id="PF20736">
    <property type="entry name" value="Glyco_hydro127M"/>
    <property type="match status" value="1"/>
</dbReference>
<dbReference type="InterPro" id="IPR049046">
    <property type="entry name" value="Beta-AFase-like_GH127_middle"/>
</dbReference>
<reference evidence="4 6" key="2">
    <citation type="journal article" date="2019" name="Appl. Microbiol. Biotechnol.">
        <title>Uncovering carbohydrate metabolism through a genotype-phenotype association study of 56 lactic acid bacteria genomes.</title>
        <authorList>
            <person name="Buron-Moles G."/>
            <person name="Chailyan A."/>
            <person name="Dolejs I."/>
            <person name="Forster J."/>
            <person name="Miks M.H."/>
        </authorList>
    </citation>
    <scope>NUCLEOTIDE SEQUENCE [LARGE SCALE GENOMIC DNA]</scope>
    <source>
        <strain evidence="4 6">DSM 10551</strain>
    </source>
</reference>
<evidence type="ECO:0000313" key="5">
    <source>
        <dbReference type="Proteomes" id="UP000214739"/>
    </source>
</evidence>
<gene>
    <name evidence="4" type="ORF">C5L28_001295</name>
    <name evidence="3" type="ORF">LPKJCM_00271</name>
</gene>
<dbReference type="GO" id="GO:0005975">
    <property type="term" value="P:carbohydrate metabolic process"/>
    <property type="evidence" value="ECO:0007669"/>
    <property type="project" value="InterPro"/>
</dbReference>
<protein>
    <recommendedName>
        <fullName evidence="7">Glycosyl hydrolase</fullName>
    </recommendedName>
</protein>
<dbReference type="SUPFAM" id="SSF48208">
    <property type="entry name" value="Six-hairpin glycosidases"/>
    <property type="match status" value="1"/>
</dbReference>
<dbReference type="EMBL" id="PUFL01000037">
    <property type="protein sequence ID" value="TDG93061.1"/>
    <property type="molecule type" value="Genomic_DNA"/>
</dbReference>
<dbReference type="InterPro" id="IPR012878">
    <property type="entry name" value="Beta-AFase-like_GH127_cat"/>
</dbReference>
<feature type="domain" description="Non-reducing end beta-L-arabinofuranosidase-like GH127 middle" evidence="2">
    <location>
        <begin position="431"/>
        <end position="527"/>
    </location>
</feature>
<sequence>MRQNISSKFITLTDPEVANAQKQTLKYLLQLDPQRFLATFDQVAGIHPTAPGYQGWERTDGLNFRGHFFGHYLSALSQAVQSVRDPTIRQQLLDKIRIGVNGLQTDQGAYAEKHPGSAGYVSAFREVALDEVEGRQVPESQKENVLVPWYNLHKVLAGLLAVDVNLQNVDPNLSDKALTIAHRFGLYVAKRLDKLTAPKQMLKTEYGGMNDALYELFDLTHDERMLTAAGYFDETALFKQLAEGKDILPGKHANTTIPKLIGALHRYESLHDSQQANQFLNAEETASLAMYLQAAVNFWQIVVANHTYVTGGNSQSEHFHEPGQLFHDVVLADGATTCETCNTYNMLKLSRALFRVTGDKKYLDYYEQTYTNAILGSQNPTSGMMTYFQPMGAGYTKIFNRPFDEFWCCTGTGIESFTKLGDSFYFWEKDTLYLNLYFSNQLRLISNNLQIDEQVDRKSGKVHLAATRLRMKDQAGTINLKLRRPAWLDQPAKLSVDGTPCQINQNADFWEIKNVGDGTVVDLELPMSLRIVHTKDNPHYLAFKYGPYALAGQLGDYQVNADRPNGVLVRISTHDQAAPATLTTDMDWQTWERSLSDQVIVKTQTPYSLFELKLPNISEQLTFIPYYQTHDTRYGVYFQWQQAGSKEAQHRQDQLSALNEYRQKTVAELTNFDNNNFEFDKHLLQERSEVSNAKGRRFRVAHQDGWFSYQFSLAKAHPDLSLMLTFNVEDAGHSIVVGFNDDHKFDQVLTVAENHPTDSKGFYQVRIPISVTLINNHRDIKLVFSSAGGNTARLFGIRLFNS</sequence>
<evidence type="ECO:0000259" key="2">
    <source>
        <dbReference type="Pfam" id="PF20736"/>
    </source>
</evidence>
<feature type="domain" description="Non-reducing end beta-L-arabinofuranosidase-like GH127 catalytic" evidence="1">
    <location>
        <begin position="11"/>
        <end position="422"/>
    </location>
</feature>
<dbReference type="Proteomes" id="UP000214739">
    <property type="component" value="Unassembled WGS sequence"/>
</dbReference>
<evidence type="ECO:0000313" key="4">
    <source>
        <dbReference type="EMBL" id="TDG93061.1"/>
    </source>
</evidence>
<evidence type="ECO:0000259" key="1">
    <source>
        <dbReference type="Pfam" id="PF07944"/>
    </source>
</evidence>
<dbReference type="OrthoDB" id="9757939at2"/>
<comment type="caution">
    <text evidence="3">The sequence shown here is derived from an EMBL/GenBank/DDBJ whole genome shotgun (WGS) entry which is preliminary data.</text>
</comment>
<organism evidence="3 5">
    <name type="scientific">Lentilactobacillus parakefiri</name>
    <dbReference type="NCBI Taxonomy" id="152332"/>
    <lineage>
        <taxon>Bacteria</taxon>
        <taxon>Bacillati</taxon>
        <taxon>Bacillota</taxon>
        <taxon>Bacilli</taxon>
        <taxon>Lactobacillales</taxon>
        <taxon>Lactobacillaceae</taxon>
        <taxon>Lentilactobacillus</taxon>
    </lineage>
</organism>
<dbReference type="AlphaFoldDB" id="A0A224VBI1"/>